<feature type="region of interest" description="Disordered" evidence="4">
    <location>
        <begin position="122"/>
        <end position="150"/>
    </location>
</feature>
<evidence type="ECO:0000313" key="7">
    <source>
        <dbReference type="Proteomes" id="UP000037069"/>
    </source>
</evidence>
<accession>A0A0L0BTA8</accession>
<sequence>MAWSEGEDKQAKKILNMETNKVNQTVESSDKETIKETVSVTSSCSMENVLLPMRSAGIRGNPPALIRGPGTHGFLNPKTENLSDAELSDFSLNDTEEDEEEFRNCVLLNGSLNEGSFLEKGASLSNHSSSSRGLPIGPSPPVSQVGSSTTEVFGKNGFPLVRKVFTNTRERWRQQNVSSAFAELRKLVPTHPPDKKLSKNEILRSAIKYIKLLTRVLEWQKEQEDKQENEPNNNNRITLNGHLSNSSNHNLTSNGSLDNKRNIKQQLLTFNHNAQTPNNNLLMIAPSPMMSQHFIKTEQLESSDIMNTNSRSSTNSVITQSIPLIAVRNANTSKGSKASKRKAAAEESVAKEDKKRKKEAVVVAGCSANPNNRI</sequence>
<feature type="domain" description="BHLH" evidence="5">
    <location>
        <begin position="161"/>
        <end position="213"/>
    </location>
</feature>
<dbReference type="PANTHER" id="PTHR13864:SF15">
    <property type="entry name" value="T-CELL ACUTE LYMPHOCYTIC LEUKEMIA PROTEIN 1 HOMOLOG-RELATED"/>
    <property type="match status" value="1"/>
</dbReference>
<evidence type="ECO:0000256" key="4">
    <source>
        <dbReference type="SAM" id="MobiDB-lite"/>
    </source>
</evidence>
<dbReference type="Gene3D" id="4.10.280.10">
    <property type="entry name" value="Helix-loop-helix DNA-binding domain"/>
    <property type="match status" value="1"/>
</dbReference>
<dbReference type="Proteomes" id="UP000037069">
    <property type="component" value="Unassembled WGS sequence"/>
</dbReference>
<keyword evidence="3" id="KW-0804">Transcription</keyword>
<evidence type="ECO:0000313" key="6">
    <source>
        <dbReference type="EMBL" id="KNC23315.1"/>
    </source>
</evidence>
<proteinExistence type="predicted"/>
<evidence type="ECO:0000256" key="2">
    <source>
        <dbReference type="ARBA" id="ARBA00023125"/>
    </source>
</evidence>
<comment type="caution">
    <text evidence="6">The sequence shown here is derived from an EMBL/GenBank/DDBJ whole genome shotgun (WGS) entry which is preliminary data.</text>
</comment>
<keyword evidence="1" id="KW-0805">Transcription regulation</keyword>
<dbReference type="InterPro" id="IPR011598">
    <property type="entry name" value="bHLH_dom"/>
</dbReference>
<organism evidence="6 7">
    <name type="scientific">Lucilia cuprina</name>
    <name type="common">Green bottle fly</name>
    <name type="synonym">Australian sheep blowfly</name>
    <dbReference type="NCBI Taxonomy" id="7375"/>
    <lineage>
        <taxon>Eukaryota</taxon>
        <taxon>Metazoa</taxon>
        <taxon>Ecdysozoa</taxon>
        <taxon>Arthropoda</taxon>
        <taxon>Hexapoda</taxon>
        <taxon>Insecta</taxon>
        <taxon>Pterygota</taxon>
        <taxon>Neoptera</taxon>
        <taxon>Endopterygota</taxon>
        <taxon>Diptera</taxon>
        <taxon>Brachycera</taxon>
        <taxon>Muscomorpha</taxon>
        <taxon>Oestroidea</taxon>
        <taxon>Calliphoridae</taxon>
        <taxon>Luciliinae</taxon>
        <taxon>Lucilia</taxon>
    </lineage>
</organism>
<evidence type="ECO:0000256" key="1">
    <source>
        <dbReference type="ARBA" id="ARBA00023015"/>
    </source>
</evidence>
<dbReference type="InterPro" id="IPR040238">
    <property type="entry name" value="TAL-like"/>
</dbReference>
<feature type="region of interest" description="Disordered" evidence="4">
    <location>
        <begin position="331"/>
        <end position="361"/>
    </location>
</feature>
<dbReference type="GO" id="GO:0000978">
    <property type="term" value="F:RNA polymerase II cis-regulatory region sequence-specific DNA binding"/>
    <property type="evidence" value="ECO:0007669"/>
    <property type="project" value="TreeGrafter"/>
</dbReference>
<feature type="compositionally biased region" description="Low complexity" evidence="4">
    <location>
        <begin position="238"/>
        <end position="257"/>
    </location>
</feature>
<protein>
    <recommendedName>
        <fullName evidence="5">BHLH domain-containing protein</fullName>
    </recommendedName>
</protein>
<dbReference type="STRING" id="7375.A0A0L0BTA8"/>
<keyword evidence="2" id="KW-0238">DNA-binding</keyword>
<dbReference type="CDD" id="cd19708">
    <property type="entry name" value="bHLH_TS_dHLH3B_like"/>
    <property type="match status" value="1"/>
</dbReference>
<dbReference type="SMART" id="SM00353">
    <property type="entry name" value="HLH"/>
    <property type="match status" value="1"/>
</dbReference>
<dbReference type="GO" id="GO:0046983">
    <property type="term" value="F:protein dimerization activity"/>
    <property type="evidence" value="ECO:0007669"/>
    <property type="project" value="InterPro"/>
</dbReference>
<dbReference type="PROSITE" id="PS50888">
    <property type="entry name" value="BHLH"/>
    <property type="match status" value="1"/>
</dbReference>
<evidence type="ECO:0000256" key="3">
    <source>
        <dbReference type="ARBA" id="ARBA00023163"/>
    </source>
</evidence>
<reference evidence="6 7" key="1">
    <citation type="journal article" date="2015" name="Nat. Commun.">
        <title>Lucilia cuprina genome unlocks parasitic fly biology to underpin future interventions.</title>
        <authorList>
            <person name="Anstead C.A."/>
            <person name="Korhonen P.K."/>
            <person name="Young N.D."/>
            <person name="Hall R.S."/>
            <person name="Jex A.R."/>
            <person name="Murali S.C."/>
            <person name="Hughes D.S."/>
            <person name="Lee S.F."/>
            <person name="Perry T."/>
            <person name="Stroehlein A.J."/>
            <person name="Ansell B.R."/>
            <person name="Breugelmans B."/>
            <person name="Hofmann A."/>
            <person name="Qu J."/>
            <person name="Dugan S."/>
            <person name="Lee S.L."/>
            <person name="Chao H."/>
            <person name="Dinh H."/>
            <person name="Han Y."/>
            <person name="Doddapaneni H.V."/>
            <person name="Worley K.C."/>
            <person name="Muzny D.M."/>
            <person name="Ioannidis P."/>
            <person name="Waterhouse R.M."/>
            <person name="Zdobnov E.M."/>
            <person name="James P.J."/>
            <person name="Bagnall N.H."/>
            <person name="Kotze A.C."/>
            <person name="Gibbs R.A."/>
            <person name="Richards S."/>
            <person name="Batterham P."/>
            <person name="Gasser R.B."/>
        </authorList>
    </citation>
    <scope>NUCLEOTIDE SEQUENCE [LARGE SCALE GENOMIC DNA]</scope>
    <source>
        <strain evidence="6 7">LS</strain>
        <tissue evidence="6">Full body</tissue>
    </source>
</reference>
<dbReference type="InterPro" id="IPR036638">
    <property type="entry name" value="HLH_DNA-bd_sf"/>
</dbReference>
<dbReference type="PANTHER" id="PTHR13864">
    <property type="entry name" value="T-CELL ACUTE LYMPHOCYTIC LEUKEMIA/STEM CELL LEUKEMIA-RELATED"/>
    <property type="match status" value="1"/>
</dbReference>
<dbReference type="OMA" id="KCERTDG"/>
<dbReference type="FunFam" id="4.10.280.10:FF:000015">
    <property type="entry name" value="T-cell acute lymphocytic leukemia 1"/>
    <property type="match status" value="1"/>
</dbReference>
<feature type="compositionally biased region" description="Basic and acidic residues" evidence="4">
    <location>
        <begin position="343"/>
        <end position="353"/>
    </location>
</feature>
<dbReference type="AlphaFoldDB" id="A0A0L0BTA8"/>
<name>A0A0L0BTA8_LUCCU</name>
<feature type="region of interest" description="Disordered" evidence="4">
    <location>
        <begin position="223"/>
        <end position="257"/>
    </location>
</feature>
<dbReference type="GO" id="GO:0000981">
    <property type="term" value="F:DNA-binding transcription factor activity, RNA polymerase II-specific"/>
    <property type="evidence" value="ECO:0007669"/>
    <property type="project" value="InterPro"/>
</dbReference>
<gene>
    <name evidence="6" type="ORF">FF38_02067</name>
</gene>
<evidence type="ECO:0000259" key="5">
    <source>
        <dbReference type="PROSITE" id="PS50888"/>
    </source>
</evidence>
<dbReference type="SUPFAM" id="SSF47459">
    <property type="entry name" value="HLH, helix-loop-helix DNA-binding domain"/>
    <property type="match status" value="1"/>
</dbReference>
<dbReference type="Pfam" id="PF00010">
    <property type="entry name" value="HLH"/>
    <property type="match status" value="1"/>
</dbReference>
<dbReference type="EMBL" id="JRES01001368">
    <property type="protein sequence ID" value="KNC23315.1"/>
    <property type="molecule type" value="Genomic_DNA"/>
</dbReference>
<keyword evidence="7" id="KW-1185">Reference proteome</keyword>